<name>A0A5B1BDI2_MYCSI</name>
<feature type="domain" description="PE" evidence="1">
    <location>
        <begin position="4"/>
        <end position="42"/>
    </location>
</feature>
<keyword evidence="3" id="KW-1185">Reference proteome</keyword>
<accession>A0A5B1BDI2</accession>
<dbReference type="EMBL" id="VTZN01000216">
    <property type="protein sequence ID" value="KAA1246657.1"/>
    <property type="molecule type" value="Genomic_DNA"/>
</dbReference>
<evidence type="ECO:0000313" key="2">
    <source>
        <dbReference type="EMBL" id="KAA1246657.1"/>
    </source>
</evidence>
<dbReference type="Gene3D" id="1.10.287.850">
    <property type="entry name" value="HP0062-like domain"/>
    <property type="match status" value="1"/>
</dbReference>
<dbReference type="Proteomes" id="UP000324701">
    <property type="component" value="Unassembled WGS sequence"/>
</dbReference>
<evidence type="ECO:0000313" key="3">
    <source>
        <dbReference type="Proteomes" id="UP000324701"/>
    </source>
</evidence>
<reference evidence="2 3" key="1">
    <citation type="submission" date="2019-09" db="EMBL/GenBank/DDBJ databases">
        <title>Report of infection by Mycobacterium simiae a patient suffering from pulmonary tuberculosis.</title>
        <authorList>
            <person name="Mohanty P.S."/>
            <person name="Bansal A.K."/>
            <person name="Singh H."/>
            <person name="Sharma S."/>
            <person name="Patil S.A."/>
            <person name="Upadhaya P."/>
            <person name="Singh P.K."/>
            <person name="Kumar D."/>
            <person name="Kumar S."/>
            <person name="Singh R.K."/>
            <person name="Chaudhary B."/>
        </authorList>
    </citation>
    <scope>NUCLEOTIDE SEQUENCE [LARGE SCALE GENOMIC DNA]</scope>
    <source>
        <strain evidence="2 3">JAL-560-SIM</strain>
    </source>
</reference>
<dbReference type="Pfam" id="PF00934">
    <property type="entry name" value="PE"/>
    <property type="match status" value="1"/>
</dbReference>
<comment type="caution">
    <text evidence="2">The sequence shown here is derived from an EMBL/GenBank/DDBJ whole genome shotgun (WGS) entry which is preliminary data.</text>
</comment>
<sequence>MSFLSVSPEFVAAVAGNTTDRGSTIGAANSAAAARTTQVLGALVSNGSGGSGAVGTGSGFHSAVRATRSRSALGAGWMPWMPSMQTRVSSPRETTVGQLIARAASPVAPTWPCSLRRFLWQVASSSHSPRA</sequence>
<gene>
    <name evidence="2" type="ORF">F0Q45_23110</name>
</gene>
<dbReference type="RefSeq" id="WP_149656125.1">
    <property type="nucleotide sequence ID" value="NZ_VTZN01000216.1"/>
</dbReference>
<dbReference type="AlphaFoldDB" id="A0A5B1BDI2"/>
<proteinExistence type="predicted"/>
<protein>
    <submittedName>
        <fullName evidence="2">PE family protein</fullName>
    </submittedName>
</protein>
<evidence type="ECO:0000259" key="1">
    <source>
        <dbReference type="Pfam" id="PF00934"/>
    </source>
</evidence>
<dbReference type="InterPro" id="IPR000084">
    <property type="entry name" value="PE-PGRS_N"/>
</dbReference>
<organism evidence="2 3">
    <name type="scientific">Mycobacterium simiae</name>
    <name type="common">Mycobacterium habana</name>
    <dbReference type="NCBI Taxonomy" id="1784"/>
    <lineage>
        <taxon>Bacteria</taxon>
        <taxon>Bacillati</taxon>
        <taxon>Actinomycetota</taxon>
        <taxon>Actinomycetes</taxon>
        <taxon>Mycobacteriales</taxon>
        <taxon>Mycobacteriaceae</taxon>
        <taxon>Mycobacterium</taxon>
        <taxon>Mycobacterium simiae complex</taxon>
    </lineage>
</organism>